<keyword evidence="3" id="KW-0547">Nucleotide-binding</keyword>
<dbReference type="Gene3D" id="3.10.129.10">
    <property type="entry name" value="Hotdog Thioesterase"/>
    <property type="match status" value="2"/>
</dbReference>
<proteinExistence type="predicted"/>
<keyword evidence="3" id="KW-0067">ATP-binding</keyword>
<dbReference type="InterPro" id="IPR033120">
    <property type="entry name" value="HOTDOG_ACOT"/>
</dbReference>
<dbReference type="Proteomes" id="UP000015354">
    <property type="component" value="Unassembled WGS sequence"/>
</dbReference>
<dbReference type="GO" id="GO:0006637">
    <property type="term" value="P:acyl-CoA metabolic process"/>
    <property type="evidence" value="ECO:0007669"/>
    <property type="project" value="TreeGrafter"/>
</dbReference>
<dbReference type="PANTHER" id="PTHR11049:SF24">
    <property type="entry name" value="CYTOSOLIC ACYL COENZYME A THIOESTER HYDROLASE"/>
    <property type="match status" value="1"/>
</dbReference>
<protein>
    <submittedName>
        <fullName evidence="3">ATP-binding protein Cassette (ABC) superfamily</fullName>
    </submittedName>
</protein>
<keyword evidence="4" id="KW-1185">Reference proteome</keyword>
<dbReference type="InterPro" id="IPR029069">
    <property type="entry name" value="HotDog_dom_sf"/>
</dbReference>
<feature type="domain" description="HotDog ACOT-type" evidence="2">
    <location>
        <begin position="38"/>
        <end position="170"/>
    </location>
</feature>
<reference evidence="3 4" key="1">
    <citation type="journal article" date="2013" name="PLoS ONE">
        <title>Predicting the Proteins of Angomonas deanei, Strigomonas culicis and Their Respective Endosymbionts Reveals New Aspects of the Trypanosomatidae Family.</title>
        <authorList>
            <person name="Motta M.C."/>
            <person name="Martins A.C."/>
            <person name="de Souza S.S."/>
            <person name="Catta-Preta C.M."/>
            <person name="Silva R."/>
            <person name="Klein C.C."/>
            <person name="de Almeida L.G."/>
            <person name="de Lima Cunha O."/>
            <person name="Ciapina L.P."/>
            <person name="Brocchi M."/>
            <person name="Colabardini A.C."/>
            <person name="de Araujo Lima B."/>
            <person name="Machado C.R."/>
            <person name="de Almeida Soares C.M."/>
            <person name="Probst C.M."/>
            <person name="de Menezes C.B."/>
            <person name="Thompson C.E."/>
            <person name="Bartholomeu D.C."/>
            <person name="Gradia D.F."/>
            <person name="Pavoni D.P."/>
            <person name="Grisard E.C."/>
            <person name="Fantinatti-Garboggini F."/>
            <person name="Marchini F.K."/>
            <person name="Rodrigues-Luiz G.F."/>
            <person name="Wagner G."/>
            <person name="Goldman G.H."/>
            <person name="Fietto J.L."/>
            <person name="Elias M.C."/>
            <person name="Goldman M.H."/>
            <person name="Sagot M.F."/>
            <person name="Pereira M."/>
            <person name="Stoco P.H."/>
            <person name="de Mendonca-Neto R.P."/>
            <person name="Teixeira S.M."/>
            <person name="Maciel T.E."/>
            <person name="de Oliveira Mendes T.A."/>
            <person name="Urmenyi T.P."/>
            <person name="de Souza W."/>
            <person name="Schenkman S."/>
            <person name="de Vasconcelos A.T."/>
        </authorList>
    </citation>
    <scope>NUCLEOTIDE SEQUENCE [LARGE SCALE GENOMIC DNA]</scope>
</reference>
<dbReference type="GO" id="GO:0005524">
    <property type="term" value="F:ATP binding"/>
    <property type="evidence" value="ECO:0007669"/>
    <property type="project" value="UniProtKB-KW"/>
</dbReference>
<dbReference type="PANTHER" id="PTHR11049">
    <property type="entry name" value="ACYL COENZYME A THIOESTER HYDROLASE"/>
    <property type="match status" value="1"/>
</dbReference>
<evidence type="ECO:0000313" key="4">
    <source>
        <dbReference type="Proteomes" id="UP000015354"/>
    </source>
</evidence>
<accession>S9V2F2</accession>
<keyword evidence="1" id="KW-0378">Hydrolase</keyword>
<gene>
    <name evidence="3" type="ORF">STCU_01236</name>
</gene>
<dbReference type="GO" id="GO:0052816">
    <property type="term" value="F:long-chain fatty acyl-CoA hydrolase activity"/>
    <property type="evidence" value="ECO:0007669"/>
    <property type="project" value="TreeGrafter"/>
</dbReference>
<sequence length="386" mass="42799">MRPYRGRPAARSLRQALTRSARACSSAAAEEMTVGNRHVGLRRSSDIRFDQTLLIGKQFERMRPRADAGLILSDMDICASRACYRLLYGDRPGGSVQWPSSVSVVTAAFHSFLFTQPVYEGDLVHHEGHLIHSGNSSAAVHMRVARQAWDTKAWSLVGESFITMVVVDRNRLGASVKDQLPALCLTDPQDIAAHHKYMALRKHSSEETDWPSPLTAEAVEVPHNAIKKLRIPMRVANLRADVFFPLTSNNYNGAVFGGALLSFMEKCALHCGRRFAGRSRVFTMGMLSMSFDGAVFREDAVSCTAQVACVRGSTILVDVRVDADCDGKRRSTNRASFLLVGTDAQGHTAPINKGIDLSVASEEELKVYWRGRRRMENALKMRNYPN</sequence>
<dbReference type="AlphaFoldDB" id="S9V2F2"/>
<dbReference type="EMBL" id="ATMH01001236">
    <property type="protein sequence ID" value="EPY35128.1"/>
    <property type="molecule type" value="Genomic_DNA"/>
</dbReference>
<dbReference type="InterPro" id="IPR006683">
    <property type="entry name" value="Thioestr_dom"/>
</dbReference>
<dbReference type="Pfam" id="PF03061">
    <property type="entry name" value="4HBT"/>
    <property type="match status" value="1"/>
</dbReference>
<comment type="caution">
    <text evidence="3">The sequence shown here is derived from an EMBL/GenBank/DDBJ whole genome shotgun (WGS) entry which is preliminary data.</text>
</comment>
<evidence type="ECO:0000256" key="1">
    <source>
        <dbReference type="ARBA" id="ARBA00022801"/>
    </source>
</evidence>
<dbReference type="PROSITE" id="PS51770">
    <property type="entry name" value="HOTDOG_ACOT"/>
    <property type="match status" value="2"/>
</dbReference>
<dbReference type="SUPFAM" id="SSF54637">
    <property type="entry name" value="Thioesterase/thiol ester dehydrase-isomerase"/>
    <property type="match status" value="2"/>
</dbReference>
<evidence type="ECO:0000259" key="2">
    <source>
        <dbReference type="PROSITE" id="PS51770"/>
    </source>
</evidence>
<organism evidence="3 4">
    <name type="scientific">Strigomonas culicis</name>
    <dbReference type="NCBI Taxonomy" id="28005"/>
    <lineage>
        <taxon>Eukaryota</taxon>
        <taxon>Discoba</taxon>
        <taxon>Euglenozoa</taxon>
        <taxon>Kinetoplastea</taxon>
        <taxon>Metakinetoplastina</taxon>
        <taxon>Trypanosomatida</taxon>
        <taxon>Trypanosomatidae</taxon>
        <taxon>Strigomonadinae</taxon>
        <taxon>Strigomonas</taxon>
    </lineage>
</organism>
<dbReference type="InterPro" id="IPR040170">
    <property type="entry name" value="Cytosol_ACT"/>
</dbReference>
<dbReference type="OrthoDB" id="331699at2759"/>
<feature type="domain" description="HotDog ACOT-type" evidence="2">
    <location>
        <begin position="233"/>
        <end position="345"/>
    </location>
</feature>
<evidence type="ECO:0000313" key="3">
    <source>
        <dbReference type="EMBL" id="EPY35128.1"/>
    </source>
</evidence>
<dbReference type="GO" id="GO:0005829">
    <property type="term" value="C:cytosol"/>
    <property type="evidence" value="ECO:0007669"/>
    <property type="project" value="TreeGrafter"/>
</dbReference>
<dbReference type="GO" id="GO:0009062">
    <property type="term" value="P:fatty acid catabolic process"/>
    <property type="evidence" value="ECO:0007669"/>
    <property type="project" value="TreeGrafter"/>
</dbReference>
<name>S9V2F2_9TRYP</name>